<dbReference type="AlphaFoldDB" id="M2RDK5"/>
<dbReference type="Proteomes" id="UP000016930">
    <property type="component" value="Unassembled WGS sequence"/>
</dbReference>
<sequence>STLRGFHIPGVPKRLVTNLFADDTTAFLSEQDDFTTLTSILQKWCTASRARFNIPKTFVLPIGTPEYRGDVLTSRRTNPGAAPFPPTVSLVPEGTAIRLLGAWIGNGADQASIWTPTVEKISTSLNIWSSRGPSLKGKSLVSKFVMGGMTQYLTVVQGMPTDVRKRLTAILMKFVWNGRSHSPPVGRRTLYRLWTEGGLN</sequence>
<feature type="non-terminal residue" evidence="1">
    <location>
        <position position="200"/>
    </location>
</feature>
<evidence type="ECO:0000313" key="1">
    <source>
        <dbReference type="EMBL" id="EMD36517.1"/>
    </source>
</evidence>
<gene>
    <name evidence="1" type="ORF">CERSUDRAFT_35492</name>
</gene>
<feature type="non-terminal residue" evidence="1">
    <location>
        <position position="1"/>
    </location>
</feature>
<name>M2RDK5_CERS8</name>
<dbReference type="STRING" id="914234.M2RDK5"/>
<proteinExistence type="predicted"/>
<dbReference type="HOGENOM" id="CLU_077575_1_0_1"/>
<organism evidence="1 2">
    <name type="scientific">Ceriporiopsis subvermispora (strain B)</name>
    <name type="common">White-rot fungus</name>
    <name type="synonym">Gelatoporia subvermispora</name>
    <dbReference type="NCBI Taxonomy" id="914234"/>
    <lineage>
        <taxon>Eukaryota</taxon>
        <taxon>Fungi</taxon>
        <taxon>Dikarya</taxon>
        <taxon>Basidiomycota</taxon>
        <taxon>Agaricomycotina</taxon>
        <taxon>Agaricomycetes</taxon>
        <taxon>Polyporales</taxon>
        <taxon>Gelatoporiaceae</taxon>
        <taxon>Gelatoporia</taxon>
    </lineage>
</organism>
<dbReference type="EMBL" id="KB445798">
    <property type="protein sequence ID" value="EMD36517.1"/>
    <property type="molecule type" value="Genomic_DNA"/>
</dbReference>
<evidence type="ECO:0008006" key="3">
    <source>
        <dbReference type="Google" id="ProtNLM"/>
    </source>
</evidence>
<evidence type="ECO:0000313" key="2">
    <source>
        <dbReference type="Proteomes" id="UP000016930"/>
    </source>
</evidence>
<keyword evidence="2" id="KW-1185">Reference proteome</keyword>
<protein>
    <recommendedName>
        <fullName evidence="3">Reverse transcriptase domain-containing protein</fullName>
    </recommendedName>
</protein>
<dbReference type="OrthoDB" id="416119at2759"/>
<reference evidence="1 2" key="1">
    <citation type="journal article" date="2012" name="Proc. Natl. Acad. Sci. U.S.A.">
        <title>Comparative genomics of Ceriporiopsis subvermispora and Phanerochaete chrysosporium provide insight into selective ligninolysis.</title>
        <authorList>
            <person name="Fernandez-Fueyo E."/>
            <person name="Ruiz-Duenas F.J."/>
            <person name="Ferreira P."/>
            <person name="Floudas D."/>
            <person name="Hibbett D.S."/>
            <person name="Canessa P."/>
            <person name="Larrondo L.F."/>
            <person name="James T.Y."/>
            <person name="Seelenfreund D."/>
            <person name="Lobos S."/>
            <person name="Polanco R."/>
            <person name="Tello M."/>
            <person name="Honda Y."/>
            <person name="Watanabe T."/>
            <person name="Watanabe T."/>
            <person name="Ryu J.S."/>
            <person name="Kubicek C.P."/>
            <person name="Schmoll M."/>
            <person name="Gaskell J."/>
            <person name="Hammel K.E."/>
            <person name="St John F.J."/>
            <person name="Vanden Wymelenberg A."/>
            <person name="Sabat G."/>
            <person name="Splinter BonDurant S."/>
            <person name="Syed K."/>
            <person name="Yadav J.S."/>
            <person name="Doddapaneni H."/>
            <person name="Subramanian V."/>
            <person name="Lavin J.L."/>
            <person name="Oguiza J.A."/>
            <person name="Perez G."/>
            <person name="Pisabarro A.G."/>
            <person name="Ramirez L."/>
            <person name="Santoyo F."/>
            <person name="Master E."/>
            <person name="Coutinho P.M."/>
            <person name="Henrissat B."/>
            <person name="Lombard V."/>
            <person name="Magnuson J.K."/>
            <person name="Kuees U."/>
            <person name="Hori C."/>
            <person name="Igarashi K."/>
            <person name="Samejima M."/>
            <person name="Held B.W."/>
            <person name="Barry K.W."/>
            <person name="LaButti K.M."/>
            <person name="Lapidus A."/>
            <person name="Lindquist E.A."/>
            <person name="Lucas S.M."/>
            <person name="Riley R."/>
            <person name="Salamov A.A."/>
            <person name="Hoffmeister D."/>
            <person name="Schwenk D."/>
            <person name="Hadar Y."/>
            <person name="Yarden O."/>
            <person name="de Vries R.P."/>
            <person name="Wiebenga A."/>
            <person name="Stenlid J."/>
            <person name="Eastwood D."/>
            <person name="Grigoriev I.V."/>
            <person name="Berka R.M."/>
            <person name="Blanchette R.A."/>
            <person name="Kersten P."/>
            <person name="Martinez A.T."/>
            <person name="Vicuna R."/>
            <person name="Cullen D."/>
        </authorList>
    </citation>
    <scope>NUCLEOTIDE SEQUENCE [LARGE SCALE GENOMIC DNA]</scope>
    <source>
        <strain evidence="1 2">B</strain>
    </source>
</reference>
<accession>M2RDK5</accession>